<evidence type="ECO:0000313" key="2">
    <source>
        <dbReference type="EMBL" id="CNU98481.1"/>
    </source>
</evidence>
<dbReference type="EMBL" id="CQPA01000046">
    <property type="protein sequence ID" value="CNU98481.1"/>
    <property type="molecule type" value="Genomic_DNA"/>
</dbReference>
<keyword evidence="1" id="KW-1133">Transmembrane helix</keyword>
<feature type="transmembrane region" description="Helical" evidence="1">
    <location>
        <begin position="16"/>
        <end position="37"/>
    </location>
</feature>
<keyword evidence="1" id="KW-0472">Membrane</keyword>
<sequence length="139" mass="15301">MVITTVDSVWCAKPPILINAMATYGLVVMLTKPIEIIKIAPMVKLQRRALIVVMCIFSMKNFARKPPATQPKSAARNGSQANMAISFNGRCITLIRYSGIQKLSVPHAGSARKRVIANAQKLRFLTISLTAGFLLSSWR</sequence>
<evidence type="ECO:0000256" key="1">
    <source>
        <dbReference type="SAM" id="Phobius"/>
    </source>
</evidence>
<gene>
    <name evidence="2" type="ORF">ERS008198_04058</name>
</gene>
<proteinExistence type="predicted"/>
<reference evidence="2 3" key="1">
    <citation type="submission" date="2015-03" db="EMBL/GenBank/DDBJ databases">
        <authorList>
            <consortium name="Pathogen Informatics"/>
        </authorList>
    </citation>
    <scope>NUCLEOTIDE SEQUENCE [LARGE SCALE GENOMIC DNA]</scope>
    <source>
        <strain evidence="2 3">A1104</strain>
    </source>
</reference>
<name>A0A655E1E5_SALET</name>
<dbReference type="AlphaFoldDB" id="A0A655E1E5"/>
<accession>A0A655E1E5</accession>
<evidence type="ECO:0000313" key="3">
    <source>
        <dbReference type="Proteomes" id="UP000041314"/>
    </source>
</evidence>
<dbReference type="Proteomes" id="UP000041314">
    <property type="component" value="Unassembled WGS sequence"/>
</dbReference>
<organism evidence="2 3">
    <name type="scientific">Salmonella enterica subsp. enterica serovar Bovismorbificans</name>
    <dbReference type="NCBI Taxonomy" id="58097"/>
    <lineage>
        <taxon>Bacteria</taxon>
        <taxon>Pseudomonadati</taxon>
        <taxon>Pseudomonadota</taxon>
        <taxon>Gammaproteobacteria</taxon>
        <taxon>Enterobacterales</taxon>
        <taxon>Enterobacteriaceae</taxon>
        <taxon>Salmonella</taxon>
    </lineage>
</organism>
<protein>
    <submittedName>
        <fullName evidence="2">Uncharacterized protein</fullName>
    </submittedName>
</protein>
<keyword evidence="1" id="KW-0812">Transmembrane</keyword>